<reference evidence="2" key="1">
    <citation type="journal article" date="2015" name="Nat. Plants">
        <title>Genome expansion of Arabis alpina linked with retrotransposition and reduced symmetric DNA methylation.</title>
        <authorList>
            <person name="Willing E.M."/>
            <person name="Rawat V."/>
            <person name="Mandakova T."/>
            <person name="Maumus F."/>
            <person name="James G.V."/>
            <person name="Nordstroem K.J."/>
            <person name="Becker C."/>
            <person name="Warthmann N."/>
            <person name="Chica C."/>
            <person name="Szarzynska B."/>
            <person name="Zytnicki M."/>
            <person name="Albani M.C."/>
            <person name="Kiefer C."/>
            <person name="Bergonzi S."/>
            <person name="Castaings L."/>
            <person name="Mateos J.L."/>
            <person name="Berns M.C."/>
            <person name="Bujdoso N."/>
            <person name="Piofczyk T."/>
            <person name="de Lorenzo L."/>
            <person name="Barrero-Sicilia C."/>
            <person name="Mateos I."/>
            <person name="Piednoel M."/>
            <person name="Hagmann J."/>
            <person name="Chen-Min-Tao R."/>
            <person name="Iglesias-Fernandez R."/>
            <person name="Schuster S.C."/>
            <person name="Alonso-Blanco C."/>
            <person name="Roudier F."/>
            <person name="Carbonero P."/>
            <person name="Paz-Ares J."/>
            <person name="Davis S.J."/>
            <person name="Pecinka A."/>
            <person name="Quesneville H."/>
            <person name="Colot V."/>
            <person name="Lysak M.A."/>
            <person name="Weigel D."/>
            <person name="Coupland G."/>
            <person name="Schneeberger K."/>
        </authorList>
    </citation>
    <scope>NUCLEOTIDE SEQUENCE [LARGE SCALE GENOMIC DNA]</scope>
    <source>
        <strain evidence="2">cv. Pajares</strain>
    </source>
</reference>
<dbReference type="EMBL" id="KL979243">
    <property type="protein sequence ID" value="KFK23421.1"/>
    <property type="molecule type" value="Genomic_DNA"/>
</dbReference>
<dbReference type="Proteomes" id="UP000029120">
    <property type="component" value="Unassembled WGS sequence"/>
</dbReference>
<evidence type="ECO:0000313" key="2">
    <source>
        <dbReference type="Proteomes" id="UP000029120"/>
    </source>
</evidence>
<gene>
    <name evidence="1" type="ORF">AALP_AAs45999U000400</name>
</gene>
<evidence type="ECO:0000313" key="1">
    <source>
        <dbReference type="EMBL" id="KFK23421.1"/>
    </source>
</evidence>
<name>A0A087G0L9_ARAAL</name>
<proteinExistence type="predicted"/>
<dbReference type="Gramene" id="KFK23421">
    <property type="protein sequence ID" value="KFK23421"/>
    <property type="gene ID" value="AALP_AAs45999U000400"/>
</dbReference>
<dbReference type="AlphaFoldDB" id="A0A087G0L9"/>
<dbReference type="eggNOG" id="KOG0192">
    <property type="taxonomic scope" value="Eukaryota"/>
</dbReference>
<keyword evidence="2" id="KW-1185">Reference proteome</keyword>
<organism evidence="1 2">
    <name type="scientific">Arabis alpina</name>
    <name type="common">Alpine rock-cress</name>
    <dbReference type="NCBI Taxonomy" id="50452"/>
    <lineage>
        <taxon>Eukaryota</taxon>
        <taxon>Viridiplantae</taxon>
        <taxon>Streptophyta</taxon>
        <taxon>Embryophyta</taxon>
        <taxon>Tracheophyta</taxon>
        <taxon>Spermatophyta</taxon>
        <taxon>Magnoliopsida</taxon>
        <taxon>eudicotyledons</taxon>
        <taxon>Gunneridae</taxon>
        <taxon>Pentapetalae</taxon>
        <taxon>rosids</taxon>
        <taxon>malvids</taxon>
        <taxon>Brassicales</taxon>
        <taxon>Brassicaceae</taxon>
        <taxon>Arabideae</taxon>
        <taxon>Arabis</taxon>
    </lineage>
</organism>
<accession>A0A087G0L9</accession>
<sequence length="123" mass="13945">MEFLPQMQASKLAIVIASGIVIQVINKSFRRNVVSLATELKRARTRLVEQECSCSKEALSRQIAPTHVLTDREVPEYEIHSSELDFFNSVKISKGTFHKASWRGIDVAVKTFGEEMFTDEDKV</sequence>
<dbReference type="OrthoDB" id="4062651at2759"/>
<protein>
    <submittedName>
        <fullName evidence="1">Uncharacterized protein</fullName>
    </submittedName>
</protein>